<dbReference type="Proteomes" id="UP000321168">
    <property type="component" value="Unassembled WGS sequence"/>
</dbReference>
<accession>A0A5C6VDM5</accession>
<feature type="chain" id="PRO_5023083735" description="DUF4840 domain-containing protein" evidence="1">
    <location>
        <begin position="20"/>
        <end position="208"/>
    </location>
</feature>
<evidence type="ECO:0000313" key="2">
    <source>
        <dbReference type="EMBL" id="TXC81815.1"/>
    </source>
</evidence>
<comment type="caution">
    <text evidence="2">The sequence shown here is derived from an EMBL/GenBank/DDBJ whole genome shotgun (WGS) entry which is preliminary data.</text>
</comment>
<name>A0A5C6VDM5_9FLAO</name>
<keyword evidence="3" id="KW-1185">Reference proteome</keyword>
<evidence type="ECO:0000313" key="3">
    <source>
        <dbReference type="Proteomes" id="UP000321168"/>
    </source>
</evidence>
<gene>
    <name evidence="2" type="ORF">FRX97_04665</name>
</gene>
<proteinExistence type="predicted"/>
<evidence type="ECO:0000256" key="1">
    <source>
        <dbReference type="SAM" id="SignalP"/>
    </source>
</evidence>
<feature type="signal peptide" evidence="1">
    <location>
        <begin position="1"/>
        <end position="19"/>
    </location>
</feature>
<protein>
    <recommendedName>
        <fullName evidence="4">DUF4840 domain-containing protein</fullName>
    </recommendedName>
</protein>
<keyword evidence="1" id="KW-0732">Signal</keyword>
<evidence type="ECO:0008006" key="4">
    <source>
        <dbReference type="Google" id="ProtNLM"/>
    </source>
</evidence>
<dbReference type="EMBL" id="VORB01000003">
    <property type="protein sequence ID" value="TXC81815.1"/>
    <property type="molecule type" value="Genomic_DNA"/>
</dbReference>
<dbReference type="RefSeq" id="WP_147013894.1">
    <property type="nucleotide sequence ID" value="NZ_VORB01000003.1"/>
</dbReference>
<sequence>MKKFGFFGMLLAFAAGFTACEEANLEFDVPFDQVVERTYEIPASADTVIVLTIDSIDASIEADLEENLDKLKELKVEGVEVNIKSITPNQDLNQVGAQAVVTLLAGSVDGQEIFQVAPFGTGFVTLEDLVLENPKTITDFPINNINAALNMLKSNGKLFAKLDFKGVNQTGNDYTVDVAFKLKFKGKIGTGDGDNSDNNNNNSGNNPQ</sequence>
<dbReference type="PROSITE" id="PS51257">
    <property type="entry name" value="PROKAR_LIPOPROTEIN"/>
    <property type="match status" value="1"/>
</dbReference>
<reference evidence="2 3" key="1">
    <citation type="submission" date="2019-08" db="EMBL/GenBank/DDBJ databases">
        <title>Genome of Luteibaculum oceani JCM 18817.</title>
        <authorList>
            <person name="Bowman J.P."/>
        </authorList>
    </citation>
    <scope>NUCLEOTIDE SEQUENCE [LARGE SCALE GENOMIC DNA]</scope>
    <source>
        <strain evidence="2 3">JCM 18817</strain>
    </source>
</reference>
<dbReference type="AlphaFoldDB" id="A0A5C6VDM5"/>
<organism evidence="2 3">
    <name type="scientific">Luteibaculum oceani</name>
    <dbReference type="NCBI Taxonomy" id="1294296"/>
    <lineage>
        <taxon>Bacteria</taxon>
        <taxon>Pseudomonadati</taxon>
        <taxon>Bacteroidota</taxon>
        <taxon>Flavobacteriia</taxon>
        <taxon>Flavobacteriales</taxon>
        <taxon>Luteibaculaceae</taxon>
        <taxon>Luteibaculum</taxon>
    </lineage>
</organism>